<organism evidence="2 3">
    <name type="scientific">Puniceibacterium sediminis</name>
    <dbReference type="NCBI Taxonomy" id="1608407"/>
    <lineage>
        <taxon>Bacteria</taxon>
        <taxon>Pseudomonadati</taxon>
        <taxon>Pseudomonadota</taxon>
        <taxon>Alphaproteobacteria</taxon>
        <taxon>Rhodobacterales</taxon>
        <taxon>Paracoccaceae</taxon>
        <taxon>Puniceibacterium</taxon>
    </lineage>
</organism>
<keyword evidence="1" id="KW-0732">Signal</keyword>
<feature type="chain" id="PRO_5012986251" description="Lipoprotein" evidence="1">
    <location>
        <begin position="18"/>
        <end position="221"/>
    </location>
</feature>
<evidence type="ECO:0000313" key="2">
    <source>
        <dbReference type="EMBL" id="SNR34516.1"/>
    </source>
</evidence>
<proteinExistence type="predicted"/>
<dbReference type="Proteomes" id="UP000198417">
    <property type="component" value="Unassembled WGS sequence"/>
</dbReference>
<gene>
    <name evidence="2" type="ORF">SAMN06265370_102276</name>
</gene>
<sequence>MRLRACVLVLGAGFALAGCASNTSPIDAAPDVVARSVYRHDGPPSLTLFTMVSNSSGAGAHSSIMVNASQRVIFDPAGSVRHSAVPEVRDVLYGITPRIEKFYESAHARTTYHVVIQEVAVSAAVAEKALELVQARGPVGQMYCAQSTSSILNDLPGFEGIRTTFFPNGLAKQFGRLPDVTTRVLYEDDDDDKRVAIEQFNAAQEEARVAAQTRNQNQLSR</sequence>
<reference evidence="2 3" key="1">
    <citation type="submission" date="2017-06" db="EMBL/GenBank/DDBJ databases">
        <authorList>
            <person name="Kim H.J."/>
            <person name="Triplett B.A."/>
        </authorList>
    </citation>
    <scope>NUCLEOTIDE SEQUENCE [LARGE SCALE GENOMIC DNA]</scope>
    <source>
        <strain evidence="2 3">DSM 29052</strain>
    </source>
</reference>
<evidence type="ECO:0000256" key="1">
    <source>
        <dbReference type="SAM" id="SignalP"/>
    </source>
</evidence>
<evidence type="ECO:0000313" key="3">
    <source>
        <dbReference type="Proteomes" id="UP000198417"/>
    </source>
</evidence>
<accession>A0A238VJW1</accession>
<dbReference type="EMBL" id="FZNN01000002">
    <property type="protein sequence ID" value="SNR34516.1"/>
    <property type="molecule type" value="Genomic_DNA"/>
</dbReference>
<keyword evidence="3" id="KW-1185">Reference proteome</keyword>
<dbReference type="AlphaFoldDB" id="A0A238VJW1"/>
<dbReference type="OrthoDB" id="7666390at2"/>
<feature type="signal peptide" evidence="1">
    <location>
        <begin position="1"/>
        <end position="17"/>
    </location>
</feature>
<dbReference type="PROSITE" id="PS51257">
    <property type="entry name" value="PROKAR_LIPOPROTEIN"/>
    <property type="match status" value="1"/>
</dbReference>
<dbReference type="RefSeq" id="WP_089269226.1">
    <property type="nucleotide sequence ID" value="NZ_FZNN01000002.1"/>
</dbReference>
<evidence type="ECO:0008006" key="4">
    <source>
        <dbReference type="Google" id="ProtNLM"/>
    </source>
</evidence>
<protein>
    <recommendedName>
        <fullName evidence="4">Lipoprotein</fullName>
    </recommendedName>
</protein>
<name>A0A238VJW1_9RHOB</name>